<dbReference type="Pfam" id="PF01326">
    <property type="entry name" value="PPDK_N"/>
    <property type="match status" value="1"/>
</dbReference>
<dbReference type="Gene3D" id="3.30.1490.20">
    <property type="entry name" value="ATP-grasp fold, A domain"/>
    <property type="match status" value="1"/>
</dbReference>
<dbReference type="HOGENOM" id="CLU_012339_0_0_7"/>
<accession>D0LK74</accession>
<name>D0LK74_HALO1</name>
<dbReference type="InterPro" id="IPR013815">
    <property type="entry name" value="ATP_grasp_subdomain_1"/>
</dbReference>
<dbReference type="eggNOG" id="COG0574">
    <property type="taxonomic scope" value="Bacteria"/>
</dbReference>
<dbReference type="SUPFAM" id="SSF56059">
    <property type="entry name" value="Glutathione synthetase ATP-binding domain-like"/>
    <property type="match status" value="1"/>
</dbReference>
<keyword evidence="2" id="KW-0670">Pyruvate</keyword>
<evidence type="ECO:0000259" key="1">
    <source>
        <dbReference type="Pfam" id="PF01326"/>
    </source>
</evidence>
<feature type="domain" description="Pyruvate phosphate dikinase AMP/ATP-binding" evidence="1">
    <location>
        <begin position="431"/>
        <end position="810"/>
    </location>
</feature>
<reference evidence="2 3" key="1">
    <citation type="journal article" date="2010" name="Stand. Genomic Sci.">
        <title>Complete genome sequence of Haliangium ochraceum type strain (SMP-2).</title>
        <authorList>
            <consortium name="US DOE Joint Genome Institute (JGI-PGF)"/>
            <person name="Ivanova N."/>
            <person name="Daum C."/>
            <person name="Lang E."/>
            <person name="Abt B."/>
            <person name="Kopitz M."/>
            <person name="Saunders E."/>
            <person name="Lapidus A."/>
            <person name="Lucas S."/>
            <person name="Glavina Del Rio T."/>
            <person name="Nolan M."/>
            <person name="Tice H."/>
            <person name="Copeland A."/>
            <person name="Cheng J.F."/>
            <person name="Chen F."/>
            <person name="Bruce D."/>
            <person name="Goodwin L."/>
            <person name="Pitluck S."/>
            <person name="Mavromatis K."/>
            <person name="Pati A."/>
            <person name="Mikhailova N."/>
            <person name="Chen A."/>
            <person name="Palaniappan K."/>
            <person name="Land M."/>
            <person name="Hauser L."/>
            <person name="Chang Y.J."/>
            <person name="Jeffries C.D."/>
            <person name="Detter J.C."/>
            <person name="Brettin T."/>
            <person name="Rohde M."/>
            <person name="Goker M."/>
            <person name="Bristow J."/>
            <person name="Markowitz V."/>
            <person name="Eisen J.A."/>
            <person name="Hugenholtz P."/>
            <person name="Kyrpides N.C."/>
            <person name="Klenk H.P."/>
        </authorList>
    </citation>
    <scope>NUCLEOTIDE SEQUENCE [LARGE SCALE GENOMIC DNA]</scope>
    <source>
        <strain evidence="3">DSM 14365 / CIP 107738 / JCM 11303 / AJ 13395 / SMP-2</strain>
    </source>
</reference>
<evidence type="ECO:0000313" key="3">
    <source>
        <dbReference type="Proteomes" id="UP000001880"/>
    </source>
</evidence>
<evidence type="ECO:0000313" key="2">
    <source>
        <dbReference type="EMBL" id="ACY13108.1"/>
    </source>
</evidence>
<keyword evidence="2" id="KW-0418">Kinase</keyword>
<dbReference type="KEGG" id="hoh:Hoch_0467"/>
<dbReference type="InterPro" id="IPR002192">
    <property type="entry name" value="PPDK_AMP/ATP-bd"/>
</dbReference>
<keyword evidence="3" id="KW-1185">Reference proteome</keyword>
<dbReference type="eggNOG" id="COG0784">
    <property type="taxonomic scope" value="Bacteria"/>
</dbReference>
<dbReference type="GO" id="GO:0016301">
    <property type="term" value="F:kinase activity"/>
    <property type="evidence" value="ECO:0007669"/>
    <property type="project" value="UniProtKB-KW"/>
</dbReference>
<dbReference type="OrthoDB" id="9812167at2"/>
<dbReference type="Proteomes" id="UP000001880">
    <property type="component" value="Chromosome"/>
</dbReference>
<dbReference type="AlphaFoldDB" id="D0LK74"/>
<protein>
    <submittedName>
        <fullName evidence="2">Pyruvate phosphate dikinase PEP/pyruvate-binding protein</fullName>
    </submittedName>
</protein>
<dbReference type="STRING" id="502025.Hoch_0467"/>
<keyword evidence="2" id="KW-0808">Transferase</keyword>
<sequence length="998" mass="110979">MSNELLYREPWYRRYQALMPHLVREILLVSSAYDAFVLEEDGPLSEQLVTGYTELSLVSIPRITHTRTAEDALRLIDERRFDLVLTVGQVSDAGAAELSRAVKARQPHVAVVLLLFDEGDLRLFPGETLPPTIDLAFLWSGDARTLIAAIKLIEDHANVFDDARTAEVQVLLVVEDNLRAYSTFLSLLYPELLSQSNALLQEAHNLHHRALRMRARPKILLARNYEEAEHCVRMLSEQLLALFSDVRFPRDGEENPRAGLELVEEVRKTLPDLPVLLVSSERNLAAHARDLHVWHLEKSSPTLPTEVRKFLSEAVGFGDFVFRRPDGSVIARARNLYELEQSLAEVSSTSVAHHGARHDFSVWLRARGMQALATQIRPLTLDDYGDVEEAREHMLRILRAARESDQEGIISDLSAPPSAAETRFMRIGRGSIGGKGRGIAFVRSLIVSHGLATHFPRLEIRIPRTVALSTEAFERFVDRNRAHLELDRMQHSGSRARTIDESGRASFARWMAADFDPDMARDLEPAVRALQGPLAVRSSSLLEDSRFLAFAGVYATYMLRNSHPDPAVRFAHVLAAIKAVYASVYSEAAQSYMAATPHLLEEQRMGVVIQHVVGKPYGERYYPLLSGVAQSRNYYPAGSQRAEEGVAAIALGLGEIVSSGGSSLLFSPGCPQVLPQFPDAQSFLRSSQTQFYALDMSQHEFDPLAGPRASLVSCDLADAEADGTLKAIGSTFMPDDGVLRDHLAARGPRVVSFNNILRHKSFPLAEALSVLLDLLRSMVGGDVEMEFAVHAPYRGEEHPARLYILQMRPMPPYLRQGAAVDLDAVPAERVLIRPDGVLGHGVEEICDVVYVTRTDLGHRDTPEVAMEVRKITAPLHEDGRPYLLIGPGRWGTTDHSLGIPVSWRDISGSRVIVEVPLADRYVEPSQGSHFFHNLTSMRIGYLTVGGEGPAAWSRDWFDAQTEVRASERVRHVRLQQPLLVQMDGMNAQGAVLKPEQPE</sequence>
<dbReference type="EMBL" id="CP001804">
    <property type="protein sequence ID" value="ACY13108.1"/>
    <property type="molecule type" value="Genomic_DNA"/>
</dbReference>
<proteinExistence type="predicted"/>
<dbReference type="RefSeq" id="WP_012825735.1">
    <property type="nucleotide sequence ID" value="NC_013440.1"/>
</dbReference>
<gene>
    <name evidence="2" type="ordered locus">Hoch_0467</name>
</gene>
<dbReference type="GO" id="GO:0005524">
    <property type="term" value="F:ATP binding"/>
    <property type="evidence" value="ECO:0007669"/>
    <property type="project" value="InterPro"/>
</dbReference>
<organism evidence="2 3">
    <name type="scientific">Haliangium ochraceum (strain DSM 14365 / JCM 11303 / SMP-2)</name>
    <dbReference type="NCBI Taxonomy" id="502025"/>
    <lineage>
        <taxon>Bacteria</taxon>
        <taxon>Pseudomonadati</taxon>
        <taxon>Myxococcota</taxon>
        <taxon>Polyangia</taxon>
        <taxon>Haliangiales</taxon>
        <taxon>Kofleriaceae</taxon>
        <taxon>Haliangium</taxon>
    </lineage>
</organism>